<keyword evidence="3" id="KW-1185">Reference proteome</keyword>
<dbReference type="Proteomes" id="UP000246464">
    <property type="component" value="Chromosome 6"/>
</dbReference>
<reference evidence="2 4" key="2">
    <citation type="submission" date="2019-06" db="EMBL/GenBank/DDBJ databases">
        <title>Draft genomes of female and male turbot (Scophthalmus maximus).</title>
        <authorList>
            <person name="Xu H."/>
            <person name="Xu X.-W."/>
            <person name="Shao C."/>
            <person name="Chen S."/>
        </authorList>
    </citation>
    <scope>NUCLEOTIDE SEQUENCE [LARGE SCALE GENOMIC DNA]</scope>
    <source>
        <strain evidence="2">Ysfricsl-2016a</strain>
        <tissue evidence="2">Blood</tissue>
    </source>
</reference>
<reference evidence="1 3" key="1">
    <citation type="submission" date="2017-12" db="EMBL/GenBank/DDBJ databases">
        <title>Integrating genomic resources of turbot (Scophthalmus maximus) in depth evaluation of genetic and physical mapping variation across individuals.</title>
        <authorList>
            <person name="Martinez P."/>
        </authorList>
    </citation>
    <scope>NUCLEOTIDE SEQUENCE [LARGE SCALE GENOMIC DNA]</scope>
</reference>
<organism evidence="1 3">
    <name type="scientific">Scophthalmus maximus</name>
    <name type="common">Turbot</name>
    <name type="synonym">Psetta maxima</name>
    <dbReference type="NCBI Taxonomy" id="52904"/>
    <lineage>
        <taxon>Eukaryota</taxon>
        <taxon>Metazoa</taxon>
        <taxon>Chordata</taxon>
        <taxon>Craniata</taxon>
        <taxon>Vertebrata</taxon>
        <taxon>Euteleostomi</taxon>
        <taxon>Actinopterygii</taxon>
        <taxon>Neopterygii</taxon>
        <taxon>Teleostei</taxon>
        <taxon>Neoteleostei</taxon>
        <taxon>Acanthomorphata</taxon>
        <taxon>Carangaria</taxon>
        <taxon>Pleuronectiformes</taxon>
        <taxon>Pleuronectoidei</taxon>
        <taxon>Scophthalmidae</taxon>
        <taxon>Scophthalmus</taxon>
    </lineage>
</organism>
<gene>
    <name evidence="2" type="ORF">F2P81_013374</name>
    <name evidence="1" type="ORF">SMAX5B_008044</name>
</gene>
<dbReference type="EMBL" id="CP026248">
    <property type="protein sequence ID" value="AWP02243.1"/>
    <property type="molecule type" value="Genomic_DNA"/>
</dbReference>
<proteinExistence type="predicted"/>
<dbReference type="EMBL" id="VEVO01000011">
    <property type="protein sequence ID" value="KAF0035616.1"/>
    <property type="molecule type" value="Genomic_DNA"/>
</dbReference>
<dbReference type="AlphaFoldDB" id="A0A2U9BE52"/>
<accession>A0A2U9BE52</accession>
<evidence type="ECO:0000313" key="3">
    <source>
        <dbReference type="Proteomes" id="UP000246464"/>
    </source>
</evidence>
<protein>
    <submittedName>
        <fullName evidence="1">Uncharacterized protein</fullName>
    </submittedName>
</protein>
<evidence type="ECO:0000313" key="4">
    <source>
        <dbReference type="Proteomes" id="UP000438429"/>
    </source>
</evidence>
<dbReference type="Proteomes" id="UP000438429">
    <property type="component" value="Unassembled WGS sequence"/>
</dbReference>
<sequence length="82" mass="9354">MFVFDTKTSSCSDENNCDASVRSAVNRLSVNRGSRRSQEHTNVMSAGLVRRRRTCVRARVFDLIKPSDASREEEVSFEKLQE</sequence>
<evidence type="ECO:0000313" key="1">
    <source>
        <dbReference type="EMBL" id="AWP02243.1"/>
    </source>
</evidence>
<name>A0A2U9BE52_SCOMX</name>
<evidence type="ECO:0000313" key="2">
    <source>
        <dbReference type="EMBL" id="KAF0035616.1"/>
    </source>
</evidence>